<dbReference type="SUPFAM" id="SSF53659">
    <property type="entry name" value="Isocitrate/Isopropylmalate dehydrogenase-like"/>
    <property type="match status" value="1"/>
</dbReference>
<evidence type="ECO:0000256" key="2">
    <source>
        <dbReference type="ARBA" id="ARBA00023002"/>
    </source>
</evidence>
<dbReference type="PANTHER" id="PTHR11835:SF34">
    <property type="entry name" value="ISOCITRATE DEHYDROGENASE [NAD] SUBUNIT ALPHA, MITOCHONDRIAL"/>
    <property type="match status" value="1"/>
</dbReference>
<sequence length="101" mass="11106">MLSNIKNIYEFENHKLIRVVIYLYIICNSNLNDILLILTAPITWEPVDVTPIKDASGNLILPAKAIASLTTNKVGLKGPLATPIGKGHKSLNLLLRNNGEM</sequence>
<keyword evidence="4" id="KW-1185">Reference proteome</keyword>
<dbReference type="PANTHER" id="PTHR11835">
    <property type="entry name" value="DECARBOXYLATING DEHYDROGENASES-ISOCITRATE, ISOPROPYLMALATE, TARTRATE"/>
    <property type="match status" value="1"/>
</dbReference>
<dbReference type="EMBL" id="LWCA01001732">
    <property type="protein sequence ID" value="OAF64593.1"/>
    <property type="molecule type" value="Genomic_DNA"/>
</dbReference>
<evidence type="ECO:0000256" key="1">
    <source>
        <dbReference type="ARBA" id="ARBA00007769"/>
    </source>
</evidence>
<dbReference type="GO" id="GO:0006099">
    <property type="term" value="P:tricarboxylic acid cycle"/>
    <property type="evidence" value="ECO:0007669"/>
    <property type="project" value="TreeGrafter"/>
</dbReference>
<proteinExistence type="inferred from homology"/>
<gene>
    <name evidence="3" type="ORF">A3Q56_07693</name>
</gene>
<evidence type="ECO:0000313" key="3">
    <source>
        <dbReference type="EMBL" id="OAF64593.1"/>
    </source>
</evidence>
<dbReference type="Proteomes" id="UP000078046">
    <property type="component" value="Unassembled WGS sequence"/>
</dbReference>
<organism evidence="3 4">
    <name type="scientific">Intoshia linei</name>
    <dbReference type="NCBI Taxonomy" id="1819745"/>
    <lineage>
        <taxon>Eukaryota</taxon>
        <taxon>Metazoa</taxon>
        <taxon>Spiralia</taxon>
        <taxon>Lophotrochozoa</taxon>
        <taxon>Mesozoa</taxon>
        <taxon>Orthonectida</taxon>
        <taxon>Rhopaluridae</taxon>
        <taxon>Intoshia</taxon>
    </lineage>
</organism>
<name>A0A177AT97_9BILA</name>
<dbReference type="GO" id="GO:0005739">
    <property type="term" value="C:mitochondrion"/>
    <property type="evidence" value="ECO:0007669"/>
    <property type="project" value="TreeGrafter"/>
</dbReference>
<reference evidence="3 4" key="1">
    <citation type="submission" date="2016-04" db="EMBL/GenBank/DDBJ databases">
        <title>The genome of Intoshia linei affirms orthonectids as highly simplified spiralians.</title>
        <authorList>
            <person name="Mikhailov K.V."/>
            <person name="Slusarev G.S."/>
            <person name="Nikitin M.A."/>
            <person name="Logacheva M.D."/>
            <person name="Penin A."/>
            <person name="Aleoshin V."/>
            <person name="Panchin Y.V."/>
        </authorList>
    </citation>
    <scope>NUCLEOTIDE SEQUENCE [LARGE SCALE GENOMIC DNA]</scope>
    <source>
        <strain evidence="3">Intl2013</strain>
        <tissue evidence="3">Whole animal</tissue>
    </source>
</reference>
<comment type="similarity">
    <text evidence="1">Belongs to the isocitrate and isopropylmalate dehydrogenases family.</text>
</comment>
<keyword evidence="2" id="KW-0560">Oxidoreductase</keyword>
<dbReference type="Gene3D" id="3.40.718.10">
    <property type="entry name" value="Isopropylmalate Dehydrogenase"/>
    <property type="match status" value="1"/>
</dbReference>
<dbReference type="GO" id="GO:0004449">
    <property type="term" value="F:isocitrate dehydrogenase (NAD+) activity"/>
    <property type="evidence" value="ECO:0007669"/>
    <property type="project" value="TreeGrafter"/>
</dbReference>
<protein>
    <submittedName>
        <fullName evidence="3">Uncharacterized protein</fullName>
    </submittedName>
</protein>
<accession>A0A177AT97</accession>
<dbReference type="GO" id="GO:0006102">
    <property type="term" value="P:isocitrate metabolic process"/>
    <property type="evidence" value="ECO:0007669"/>
    <property type="project" value="TreeGrafter"/>
</dbReference>
<evidence type="ECO:0000313" key="4">
    <source>
        <dbReference type="Proteomes" id="UP000078046"/>
    </source>
</evidence>
<dbReference type="OrthoDB" id="10261637at2759"/>
<dbReference type="AlphaFoldDB" id="A0A177AT97"/>
<comment type="caution">
    <text evidence="3">The sequence shown here is derived from an EMBL/GenBank/DDBJ whole genome shotgun (WGS) entry which is preliminary data.</text>
</comment>